<evidence type="ECO:0000256" key="1">
    <source>
        <dbReference type="SAM" id="MobiDB-lite"/>
    </source>
</evidence>
<feature type="compositionally biased region" description="Polar residues" evidence="1">
    <location>
        <begin position="220"/>
        <end position="236"/>
    </location>
</feature>
<gene>
    <name evidence="2" type="ORF">SAMN06295879_2758</name>
</gene>
<name>A0A1T4YBU4_9MICO</name>
<feature type="compositionally biased region" description="Low complexity" evidence="1">
    <location>
        <begin position="196"/>
        <end position="212"/>
    </location>
</feature>
<evidence type="ECO:0000313" key="2">
    <source>
        <dbReference type="EMBL" id="SKA99302.1"/>
    </source>
</evidence>
<feature type="region of interest" description="Disordered" evidence="1">
    <location>
        <begin position="131"/>
        <end position="150"/>
    </location>
</feature>
<accession>A0A1T4YBU4</accession>
<evidence type="ECO:0000313" key="3">
    <source>
        <dbReference type="Proteomes" id="UP000189735"/>
    </source>
</evidence>
<dbReference type="Proteomes" id="UP000189735">
    <property type="component" value="Unassembled WGS sequence"/>
</dbReference>
<organism evidence="2 3">
    <name type="scientific">Agreia bicolorata</name>
    <dbReference type="NCBI Taxonomy" id="110935"/>
    <lineage>
        <taxon>Bacteria</taxon>
        <taxon>Bacillati</taxon>
        <taxon>Actinomycetota</taxon>
        <taxon>Actinomycetes</taxon>
        <taxon>Micrococcales</taxon>
        <taxon>Microbacteriaceae</taxon>
        <taxon>Agreia</taxon>
    </lineage>
</organism>
<dbReference type="AlphaFoldDB" id="A0A1T4YBU4"/>
<reference evidence="3" key="1">
    <citation type="submission" date="2017-02" db="EMBL/GenBank/DDBJ databases">
        <authorList>
            <person name="Varghese N."/>
            <person name="Submissions S."/>
        </authorList>
    </citation>
    <scope>NUCLEOTIDE SEQUENCE [LARGE SCALE GENOMIC DNA]</scope>
    <source>
        <strain evidence="3">VKM Ac-2052</strain>
    </source>
</reference>
<sequence>MSTEPPAASDPSWWRRNRWPVLALAVLLPGTMILTTSSEWFDYQNSLYSHAVTVPDGESAVYGGVEFRVDNTVLVRGGTEGGDELELDPGMDLIVAILEVTPGDEPVDSCNLTISATSPEHPERRTWNANVDLPRKFPPTGDSQTTCSDSEGKPYRLVVAATVPGGATETASWVDIEKLGLAPDYLALELSPSGISSASTSDEMSSSATSAARPDDLRQKSNATASRLMRTGSTSRSMRKPIG</sequence>
<feature type="region of interest" description="Disordered" evidence="1">
    <location>
        <begin position="195"/>
        <end position="243"/>
    </location>
</feature>
<dbReference type="EMBL" id="FUYG01000007">
    <property type="protein sequence ID" value="SKA99302.1"/>
    <property type="molecule type" value="Genomic_DNA"/>
</dbReference>
<proteinExistence type="predicted"/>
<protein>
    <submittedName>
        <fullName evidence="2">Uncharacterized protein</fullName>
    </submittedName>
</protein>